<dbReference type="Pfam" id="PF22980">
    <property type="entry name" value="Myb_DNA-bind_8"/>
    <property type="match status" value="1"/>
</dbReference>
<evidence type="ECO:0000256" key="1">
    <source>
        <dbReference type="SAM" id="MobiDB-lite"/>
    </source>
</evidence>
<dbReference type="Proteomes" id="UP000019487">
    <property type="component" value="Unassembled WGS sequence"/>
</dbReference>
<feature type="compositionally biased region" description="Acidic residues" evidence="1">
    <location>
        <begin position="144"/>
        <end position="162"/>
    </location>
</feature>
<dbReference type="EMBL" id="AYSA01000497">
    <property type="protein sequence ID" value="ESZ91446.1"/>
    <property type="molecule type" value="Genomic_DNA"/>
</dbReference>
<accession>W9C6G1</accession>
<evidence type="ECO:0000313" key="4">
    <source>
        <dbReference type="Proteomes" id="UP000019487"/>
    </source>
</evidence>
<proteinExistence type="predicted"/>
<organism evidence="3 4">
    <name type="scientific">Sclerotinia borealis (strain F-4128)</name>
    <dbReference type="NCBI Taxonomy" id="1432307"/>
    <lineage>
        <taxon>Eukaryota</taxon>
        <taxon>Fungi</taxon>
        <taxon>Dikarya</taxon>
        <taxon>Ascomycota</taxon>
        <taxon>Pezizomycotina</taxon>
        <taxon>Leotiomycetes</taxon>
        <taxon>Helotiales</taxon>
        <taxon>Sclerotiniaceae</taxon>
        <taxon>Sclerotinia</taxon>
    </lineage>
</organism>
<comment type="caution">
    <text evidence="3">The sequence shown here is derived from an EMBL/GenBank/DDBJ whole genome shotgun (WGS) entry which is preliminary data.</text>
</comment>
<feature type="compositionally biased region" description="Basic residues" evidence="1">
    <location>
        <begin position="70"/>
        <end position="92"/>
    </location>
</feature>
<dbReference type="HOGENOM" id="CLU_131042_0_0_1"/>
<name>W9C6G1_SCLBF</name>
<feature type="domain" description="Myb-like DNA-binding" evidence="2">
    <location>
        <begin position="6"/>
        <end position="51"/>
    </location>
</feature>
<feature type="compositionally biased region" description="Polar residues" evidence="1">
    <location>
        <begin position="52"/>
        <end position="66"/>
    </location>
</feature>
<feature type="compositionally biased region" description="Basic and acidic residues" evidence="1">
    <location>
        <begin position="110"/>
        <end position="120"/>
    </location>
</feature>
<gene>
    <name evidence="3" type="ORF">SBOR_8169</name>
</gene>
<dbReference type="AlphaFoldDB" id="W9C6G1"/>
<evidence type="ECO:0000259" key="2">
    <source>
        <dbReference type="Pfam" id="PF22980"/>
    </source>
</evidence>
<dbReference type="InterPro" id="IPR054505">
    <property type="entry name" value="Myb_DNA-bind_8"/>
</dbReference>
<evidence type="ECO:0000313" key="3">
    <source>
        <dbReference type="EMBL" id="ESZ91446.1"/>
    </source>
</evidence>
<feature type="region of interest" description="Disordered" evidence="1">
    <location>
        <begin position="50"/>
        <end position="189"/>
    </location>
</feature>
<dbReference type="OrthoDB" id="5353914at2759"/>
<protein>
    <recommendedName>
        <fullName evidence="2">Myb-like DNA-binding domain-containing protein</fullName>
    </recommendedName>
</protein>
<reference evidence="3 4" key="1">
    <citation type="journal article" date="2014" name="Genome Announc.">
        <title>Draft genome sequence of Sclerotinia borealis, a psychrophilic plant pathogenic fungus.</title>
        <authorList>
            <person name="Mardanov A.V."/>
            <person name="Beletsky A.V."/>
            <person name="Kadnikov V.V."/>
            <person name="Ignatov A.N."/>
            <person name="Ravin N.V."/>
        </authorList>
    </citation>
    <scope>NUCLEOTIDE SEQUENCE [LARGE SCALE GENOMIC DNA]</scope>
    <source>
        <strain evidence="4">F-4157</strain>
    </source>
</reference>
<sequence length="189" mass="20935">MSSDAEKQKLMGSILSQVNIGHINWDKVAKNLNLPIKSAAQMRWARFKKTLPNFSQESNGNSTTSPPATPKKRQSPTKSKANKRSPTKKQKLSKSVIVSDDEDDEPQFDSYDKEEIKEIVPETPLQSLPSRKAKVKSPIKDTVTSDEDEDEDEEIKIEDTQETQEIQQSIGSGRGAIDSGSDFGGSVEL</sequence>
<keyword evidence="4" id="KW-1185">Reference proteome</keyword>